<reference evidence="2 3" key="1">
    <citation type="submission" date="2017-09" db="EMBL/GenBank/DDBJ databases">
        <authorList>
            <person name="Kim K.H."/>
            <person name="Chun B.H."/>
            <person name="Han G.S."/>
            <person name="Hyun S.G."/>
            <person name="Jeon C.O."/>
        </authorList>
    </citation>
    <scope>NUCLEOTIDE SEQUENCE [LARGE SCALE GENOMIC DNA]</scope>
    <source>
        <strain evidence="2 3">SH</strain>
    </source>
</reference>
<proteinExistence type="predicted"/>
<name>A0AAN1PIS6_9PROT</name>
<reference evidence="2 3" key="2">
    <citation type="submission" date="2018-08" db="EMBL/GenBank/DDBJ databases">
        <title>Acetobacter oryzifermentans sp. nov., isolated from Korea traditional vinegar and reclassification of Acetobacter pasteurianus subsp. ascendens (Henneberg 1898) as Acetobacter ascendens comb. nov.</title>
        <authorList>
            <person name="Cho G.Y."/>
            <person name="Lee S.H."/>
        </authorList>
    </citation>
    <scope>NUCLEOTIDE SEQUENCE [LARGE SCALE GENOMIC DNA]</scope>
    <source>
        <strain evidence="2 3">SH</strain>
    </source>
</reference>
<dbReference type="AlphaFoldDB" id="A0AAN1PIS6"/>
<feature type="transmembrane region" description="Helical" evidence="1">
    <location>
        <begin position="157"/>
        <end position="176"/>
    </location>
</feature>
<evidence type="ECO:0000313" key="2">
    <source>
        <dbReference type="EMBL" id="AXN01076.1"/>
    </source>
</evidence>
<dbReference type="Proteomes" id="UP000256572">
    <property type="component" value="Chromosome"/>
</dbReference>
<protein>
    <submittedName>
        <fullName evidence="2">Uncharacterized protein</fullName>
    </submittedName>
</protein>
<organism evidence="2 3">
    <name type="scientific">Acetobacter pomorum</name>
    <dbReference type="NCBI Taxonomy" id="65959"/>
    <lineage>
        <taxon>Bacteria</taxon>
        <taxon>Pseudomonadati</taxon>
        <taxon>Pseudomonadota</taxon>
        <taxon>Alphaproteobacteria</taxon>
        <taxon>Acetobacterales</taxon>
        <taxon>Acetobacteraceae</taxon>
        <taxon>Acetobacter</taxon>
    </lineage>
</organism>
<dbReference type="EMBL" id="CP023189">
    <property type="protein sequence ID" value="AXN01076.1"/>
    <property type="molecule type" value="Genomic_DNA"/>
</dbReference>
<evidence type="ECO:0000313" key="3">
    <source>
        <dbReference type="Proteomes" id="UP000256572"/>
    </source>
</evidence>
<keyword evidence="1" id="KW-0472">Membrane</keyword>
<keyword evidence="1" id="KW-0812">Transmembrane</keyword>
<dbReference type="RefSeq" id="WP_116100309.1">
    <property type="nucleotide sequence ID" value="NZ_CP023189.1"/>
</dbReference>
<accession>A0AAN1PIS6</accession>
<gene>
    <name evidence="2" type="ORF">CJF59_11330</name>
</gene>
<evidence type="ECO:0000256" key="1">
    <source>
        <dbReference type="SAM" id="Phobius"/>
    </source>
</evidence>
<keyword evidence="1" id="KW-1133">Transmembrane helix</keyword>
<sequence>MVDPASALTSIAPFGTEGSRTKAGPVECLGFTIKGENQRKIFLFRDSVGQVRELREIQLFRRPDIVALFGGDISWLKEHFPKKSTVSKVFPSGEVAIGEMVVDFVIRDAAACLIKGCYIQHLTTPHTADVQNPAEKATIITNDSENAGSERAPVLKILFYAFMLAAGAFVLGLRAGRCTA</sequence>